<protein>
    <submittedName>
        <fullName evidence="1">Uncharacterized protein</fullName>
    </submittedName>
</protein>
<dbReference type="EMBL" id="CP000783">
    <property type="protein sequence ID" value="ABU78766.1"/>
    <property type="molecule type" value="Genomic_DNA"/>
</dbReference>
<name>A7MIN2_CROS8</name>
<accession>A7MIN2</accession>
<evidence type="ECO:0000313" key="1">
    <source>
        <dbReference type="EMBL" id="ABU78766.1"/>
    </source>
</evidence>
<sequence length="54" mass="6156">MGAIQRARLAEPHSSWLHAFLTIKTNVLYRKRQPAKFAAVLRCASLIRHALLET</sequence>
<dbReference type="KEGG" id="esa:ESA_03552"/>
<dbReference type="HOGENOM" id="CLU_3042527_0_0_6"/>
<dbReference type="Proteomes" id="UP000000260">
    <property type="component" value="Chromosome"/>
</dbReference>
<proteinExistence type="predicted"/>
<gene>
    <name evidence="1" type="ordered locus">ESA_03552</name>
</gene>
<reference evidence="1 2" key="1">
    <citation type="journal article" date="2010" name="PLoS ONE">
        <title>Genome sequence of Cronobacter sakazakii BAA-894 and comparative genomic hybridization analysis with other Cronobacter species.</title>
        <authorList>
            <person name="Kucerova E."/>
            <person name="Clifton S.W."/>
            <person name="Xia X.Q."/>
            <person name="Long F."/>
            <person name="Porwollik S."/>
            <person name="Fulton L."/>
            <person name="Fronick C."/>
            <person name="Minx P."/>
            <person name="Kyung K."/>
            <person name="Warren W."/>
            <person name="Fulton R."/>
            <person name="Feng D."/>
            <person name="Wollam A."/>
            <person name="Shah N."/>
            <person name="Bhonagiri V."/>
            <person name="Nash W.E."/>
            <person name="Hallsworth-Pepin K."/>
            <person name="Wilson R.K."/>
            <person name="McClelland M."/>
            <person name="Forsythe S.J."/>
        </authorList>
    </citation>
    <scope>NUCLEOTIDE SEQUENCE [LARGE SCALE GENOMIC DNA]</scope>
    <source>
        <strain evidence="1 2">ATCC BAA-894</strain>
    </source>
</reference>
<evidence type="ECO:0000313" key="2">
    <source>
        <dbReference type="Proteomes" id="UP000000260"/>
    </source>
</evidence>
<organism evidence="1 2">
    <name type="scientific">Cronobacter sakazakii (strain ATCC BAA-894)</name>
    <name type="common">Enterobacter sakazakii</name>
    <dbReference type="NCBI Taxonomy" id="290339"/>
    <lineage>
        <taxon>Bacteria</taxon>
        <taxon>Pseudomonadati</taxon>
        <taxon>Pseudomonadota</taxon>
        <taxon>Gammaproteobacteria</taxon>
        <taxon>Enterobacterales</taxon>
        <taxon>Enterobacteriaceae</taxon>
        <taxon>Cronobacter</taxon>
    </lineage>
</organism>
<keyword evidence="2" id="KW-1185">Reference proteome</keyword>
<dbReference type="AlphaFoldDB" id="A7MIN2"/>